<proteinExistence type="predicted"/>
<keyword evidence="2" id="KW-0812">Transmembrane</keyword>
<keyword evidence="4" id="KW-1185">Reference proteome</keyword>
<dbReference type="InParanoid" id="A0A5J5F0Q6"/>
<dbReference type="AlphaFoldDB" id="A0A5J5F0Q6"/>
<feature type="transmembrane region" description="Helical" evidence="2">
    <location>
        <begin position="43"/>
        <end position="63"/>
    </location>
</feature>
<feature type="compositionally biased region" description="Polar residues" evidence="1">
    <location>
        <begin position="603"/>
        <end position="621"/>
    </location>
</feature>
<sequence length="735" mass="83124">MDFRTPSPGDAPYQLGMFNWFWMPTAQGSTVRAVAVPIQESNIWIAAYTLLLILIFVALARIIKDIVIAVFPLRGNGNRYAMLVGYSNTNDPVSIMFLAGAYCWKTLFRVRGDGRWGIDWSTFWLGVGLIVVSILLLAANAAGGVLVARNLRLGNVALVKPGSVFLPWTSDPPDRLEDYLNWQRFQGPEAFRSVADLDQMDPALKNKFTFEPLYDRSDPDRPNFSLNYTYEVSGYDFGLQRAPALLYKVKGSCETRYDWIADQPDPGIDRYFLFGNSSDLLTVNNTRESTYVPYAEFINSESTDLELHPENGVAFLIVPHTAGRRSTTANSEDPWYLSEPIPGSRPQSIWQYRVRPKRPPLWCVQWDTWEFKGKEVMNVLNLGNLVEQQKGLHLSKMFTDELFLSAFASPPIVTIGNALGMSALASSLYNIASSRRLDLELQSLGNDTRRLVQGSFIYSRDTVRTTARQPKSLTDGLPNAITKQNFTDHEIADFVLPSSDVTTMSVNILLATPAVCLLLWIFIWLSSTCLFTNWWGRVRNDSYRARYLQRTIGFSSIQLYKYLDEEVSGERRWVDRLSFYPYIKDVSERYIRQRSNLEVIPTSARSDTSALSPTPSIQKPTATVEEEELGTVPLYGSSTPPPTGDNGAATDDSMPLATRFVRPALVPLHERRSSAPDLDNRFSNASLGTLFSAQRRRPTSEYVPRTDAYELVLTQHWRPSLRPDDNVHWKQVARE</sequence>
<dbReference type="EMBL" id="VXIS01000056">
    <property type="protein sequence ID" value="KAA8909548.1"/>
    <property type="molecule type" value="Genomic_DNA"/>
</dbReference>
<keyword evidence="2" id="KW-0472">Membrane</keyword>
<evidence type="ECO:0000313" key="3">
    <source>
        <dbReference type="EMBL" id="KAA8909548.1"/>
    </source>
</evidence>
<keyword evidence="2" id="KW-1133">Transmembrane helix</keyword>
<evidence type="ECO:0000256" key="2">
    <source>
        <dbReference type="SAM" id="Phobius"/>
    </source>
</evidence>
<evidence type="ECO:0000313" key="4">
    <source>
        <dbReference type="Proteomes" id="UP000326924"/>
    </source>
</evidence>
<dbReference type="OrthoDB" id="5337208at2759"/>
<comment type="caution">
    <text evidence="3">The sequence shown here is derived from an EMBL/GenBank/DDBJ whole genome shotgun (WGS) entry which is preliminary data.</text>
</comment>
<dbReference type="Proteomes" id="UP000326924">
    <property type="component" value="Unassembled WGS sequence"/>
</dbReference>
<feature type="region of interest" description="Disordered" evidence="1">
    <location>
        <begin position="603"/>
        <end position="653"/>
    </location>
</feature>
<name>A0A5J5F0Q6_9PEZI</name>
<reference evidence="3 4" key="1">
    <citation type="submission" date="2019-09" db="EMBL/GenBank/DDBJ databases">
        <title>Draft genome of the ectomycorrhizal ascomycete Sphaerosporella brunnea.</title>
        <authorList>
            <consortium name="DOE Joint Genome Institute"/>
            <person name="Benucci G.M."/>
            <person name="Marozzi G."/>
            <person name="Antonielli L."/>
            <person name="Sanchez S."/>
            <person name="Marco P."/>
            <person name="Wang X."/>
            <person name="Falini L.B."/>
            <person name="Barry K."/>
            <person name="Haridas S."/>
            <person name="Lipzen A."/>
            <person name="Labutti K."/>
            <person name="Grigoriev I.V."/>
            <person name="Murat C."/>
            <person name="Martin F."/>
            <person name="Albertini E."/>
            <person name="Donnini D."/>
            <person name="Bonito G."/>
        </authorList>
    </citation>
    <scope>NUCLEOTIDE SEQUENCE [LARGE SCALE GENOMIC DNA]</scope>
    <source>
        <strain evidence="3 4">Sb_GMNB300</strain>
    </source>
</reference>
<gene>
    <name evidence="3" type="ORF">FN846DRAFT_605378</name>
</gene>
<evidence type="ECO:0000256" key="1">
    <source>
        <dbReference type="SAM" id="MobiDB-lite"/>
    </source>
</evidence>
<organism evidence="3 4">
    <name type="scientific">Sphaerosporella brunnea</name>
    <dbReference type="NCBI Taxonomy" id="1250544"/>
    <lineage>
        <taxon>Eukaryota</taxon>
        <taxon>Fungi</taxon>
        <taxon>Dikarya</taxon>
        <taxon>Ascomycota</taxon>
        <taxon>Pezizomycotina</taxon>
        <taxon>Pezizomycetes</taxon>
        <taxon>Pezizales</taxon>
        <taxon>Pyronemataceae</taxon>
        <taxon>Sphaerosporella</taxon>
    </lineage>
</organism>
<protein>
    <submittedName>
        <fullName evidence="3">Uncharacterized protein</fullName>
    </submittedName>
</protein>
<accession>A0A5J5F0Q6</accession>
<feature type="transmembrane region" description="Helical" evidence="2">
    <location>
        <begin position="122"/>
        <end position="148"/>
    </location>
</feature>
<feature type="transmembrane region" description="Helical" evidence="2">
    <location>
        <begin position="508"/>
        <end position="536"/>
    </location>
</feature>